<dbReference type="GO" id="GO:1990072">
    <property type="term" value="C:TRAPPIII protein complex"/>
    <property type="evidence" value="ECO:0007669"/>
    <property type="project" value="TreeGrafter"/>
</dbReference>
<name>A0A9Q0E570_9TELE</name>
<feature type="region of interest" description="Disordered" evidence="1">
    <location>
        <begin position="124"/>
        <end position="144"/>
    </location>
</feature>
<evidence type="ECO:0000313" key="4">
    <source>
        <dbReference type="EMBL" id="KAJ3599298.1"/>
    </source>
</evidence>
<reference evidence="4" key="1">
    <citation type="submission" date="2022-07" db="EMBL/GenBank/DDBJ databases">
        <title>Chromosome-level genome of Muraenolepis orangiensis.</title>
        <authorList>
            <person name="Kim J."/>
        </authorList>
    </citation>
    <scope>NUCLEOTIDE SEQUENCE</scope>
    <source>
        <strain evidence="4">KU_S4_2022</strain>
        <tissue evidence="4">Muscle</tissue>
    </source>
</reference>
<proteinExistence type="predicted"/>
<evidence type="ECO:0000256" key="1">
    <source>
        <dbReference type="SAM" id="MobiDB-lite"/>
    </source>
</evidence>
<sequence>MIKAALNMDDGLLDLDLLCDVMMPEVTISILRKHEDLSRLCVVPVTLTLSNCSLGEVDVLIDLRHKTISPDSLEVHGSFTWLGQTQYRRRLRPQEVARLPLRACFLHAGVYNLSTPRVFAKFTAPAKNNNNNNNEEVREEGVAVETSQQAASPALIIITSQA</sequence>
<protein>
    <recommendedName>
        <fullName evidence="2">TPPC8 C-terminal Ig-like domain-containing protein</fullName>
    </recommendedName>
</protein>
<dbReference type="PANTHER" id="PTHR12975:SF6">
    <property type="entry name" value="TRAFFICKING PROTEIN PARTICLE COMPLEX SUBUNIT 8"/>
    <property type="match status" value="1"/>
</dbReference>
<evidence type="ECO:0000313" key="5">
    <source>
        <dbReference type="Proteomes" id="UP001148018"/>
    </source>
</evidence>
<dbReference type="Pfam" id="PF24542">
    <property type="entry name" value="Ig_TPPC8_C"/>
    <property type="match status" value="1"/>
</dbReference>
<dbReference type="AlphaFoldDB" id="A0A9Q0E570"/>
<keyword evidence="5" id="KW-1185">Reference proteome</keyword>
<evidence type="ECO:0000259" key="2">
    <source>
        <dbReference type="Pfam" id="PF24542"/>
    </source>
</evidence>
<comment type="caution">
    <text evidence="4">The sequence shown here is derived from an EMBL/GenBank/DDBJ whole genome shotgun (WGS) entry which is preliminary data.</text>
</comment>
<dbReference type="OrthoDB" id="203724at2759"/>
<gene>
    <name evidence="3" type="ORF">NHX12_032766</name>
    <name evidence="4" type="ORF">NHX12_033261</name>
</gene>
<dbReference type="Proteomes" id="UP001148018">
    <property type="component" value="Unassembled WGS sequence"/>
</dbReference>
<dbReference type="PANTHER" id="PTHR12975">
    <property type="entry name" value="TRANSPORT PROTEIN TRAPP"/>
    <property type="match status" value="1"/>
</dbReference>
<organism evidence="4 5">
    <name type="scientific">Muraenolepis orangiensis</name>
    <name type="common">Patagonian moray cod</name>
    <dbReference type="NCBI Taxonomy" id="630683"/>
    <lineage>
        <taxon>Eukaryota</taxon>
        <taxon>Metazoa</taxon>
        <taxon>Chordata</taxon>
        <taxon>Craniata</taxon>
        <taxon>Vertebrata</taxon>
        <taxon>Euteleostomi</taxon>
        <taxon>Actinopterygii</taxon>
        <taxon>Neopterygii</taxon>
        <taxon>Teleostei</taxon>
        <taxon>Neoteleostei</taxon>
        <taxon>Acanthomorphata</taxon>
        <taxon>Zeiogadaria</taxon>
        <taxon>Gadariae</taxon>
        <taxon>Gadiformes</taxon>
        <taxon>Muraenolepidoidei</taxon>
        <taxon>Muraenolepididae</taxon>
        <taxon>Muraenolepis</taxon>
    </lineage>
</organism>
<dbReference type="EMBL" id="JANIIK010000048">
    <property type="protein sequence ID" value="KAJ3599298.1"/>
    <property type="molecule type" value="Genomic_DNA"/>
</dbReference>
<accession>A0A9Q0E570</accession>
<dbReference type="InterPro" id="IPR024420">
    <property type="entry name" value="TRAPP_III_complex_Trs85"/>
</dbReference>
<dbReference type="InterPro" id="IPR057651">
    <property type="entry name" value="Ig_TPPC8_C"/>
</dbReference>
<feature type="domain" description="TPPC8 C-terminal Ig-like" evidence="2">
    <location>
        <begin position="38"/>
        <end position="121"/>
    </location>
</feature>
<evidence type="ECO:0000313" key="3">
    <source>
        <dbReference type="EMBL" id="KAJ3598802.1"/>
    </source>
</evidence>
<dbReference type="EMBL" id="JANIIK010000048">
    <property type="protein sequence ID" value="KAJ3598802.1"/>
    <property type="molecule type" value="Genomic_DNA"/>
</dbReference>